<keyword evidence="3" id="KW-0378">Hydrolase</keyword>
<feature type="domain" description="Metallo-beta-lactamase" evidence="2">
    <location>
        <begin position="320"/>
        <end position="488"/>
    </location>
</feature>
<accession>A0A5N0TG50</accession>
<evidence type="ECO:0000313" key="4">
    <source>
        <dbReference type="Proteomes" id="UP000325372"/>
    </source>
</evidence>
<dbReference type="Gene3D" id="3.60.15.10">
    <property type="entry name" value="Ribonuclease Z/Hydroxyacylglutathione hydrolase-like"/>
    <property type="match status" value="1"/>
</dbReference>
<dbReference type="InterPro" id="IPR036866">
    <property type="entry name" value="RibonucZ/Hydroxyglut_hydro"/>
</dbReference>
<keyword evidence="4" id="KW-1185">Reference proteome</keyword>
<dbReference type="AlphaFoldDB" id="A0A5N0TG50"/>
<feature type="region of interest" description="Disordered" evidence="1">
    <location>
        <begin position="1"/>
        <end position="22"/>
    </location>
</feature>
<dbReference type="PANTHER" id="PTHR42951">
    <property type="entry name" value="METALLO-BETA-LACTAMASE DOMAIN-CONTAINING"/>
    <property type="match status" value="1"/>
</dbReference>
<organism evidence="3 4">
    <name type="scientific">Marinihelvus fidelis</name>
    <dbReference type="NCBI Taxonomy" id="2613842"/>
    <lineage>
        <taxon>Bacteria</taxon>
        <taxon>Pseudomonadati</taxon>
        <taxon>Pseudomonadota</taxon>
        <taxon>Gammaproteobacteria</taxon>
        <taxon>Chromatiales</taxon>
        <taxon>Wenzhouxiangellaceae</taxon>
        <taxon>Marinihelvus</taxon>
    </lineage>
</organism>
<dbReference type="InterPro" id="IPR050855">
    <property type="entry name" value="NDM-1-like"/>
</dbReference>
<evidence type="ECO:0000256" key="1">
    <source>
        <dbReference type="SAM" id="MobiDB-lite"/>
    </source>
</evidence>
<sequence>MRMLGARNCSSEHVPADSQRGAPMKRIHRTALSLAAAAAMPMAGTVLAEETLPLKSVNKAGEIIDAAIAAYGGEETIENLKTVARQSTFTTWATNQSRKPGPPWDEGAQSTLQAIDLENGVYASRQAGDAGGFEFDTTVVIDGEEGWNVDYRAGTVTDNPNADFNTASGPFVRVTAPLLVRQLMERRQTSHWLGEADVDGRPHDIITLVMEVGPGLALYFDRETHLLSRSERVLPPFGQVDYRFLDYTTIDGIPFASTFKLLVNDQPNITIDYSSTQVNQPIAQFAALPDDFERVEGAAQPTEMVLEEFEEGVFLAGANGTYAMFVEMDDHVVAVGATAGIADRIEALREAGVDKPIRHAVLTHHHNDHLVGVKDYEAEGATLYTVAENESVVRDNAEDGDTLDLVFVEDRLVFESGDRRVEIIDLGPTPHVEHLLVAWLPEEGVMFEADHFPNPPNGRMVPANSNTRALAAAIEREQLDVRYIVGAHSPRVAPIADLHTALGLTSRVKTAGL</sequence>
<dbReference type="Proteomes" id="UP000325372">
    <property type="component" value="Unassembled WGS sequence"/>
</dbReference>
<dbReference type="GO" id="GO:0016787">
    <property type="term" value="F:hydrolase activity"/>
    <property type="evidence" value="ECO:0007669"/>
    <property type="project" value="UniProtKB-KW"/>
</dbReference>
<gene>
    <name evidence="3" type="ORF">F3N42_00275</name>
</gene>
<protein>
    <submittedName>
        <fullName evidence="3">MBL fold metallo-hydrolase</fullName>
    </submittedName>
</protein>
<reference evidence="3 4" key="1">
    <citation type="submission" date="2019-09" db="EMBL/GenBank/DDBJ databases">
        <title>Wenzhouxiangella sp. Genome sequencing and assembly.</title>
        <authorList>
            <person name="Zhang R."/>
        </authorList>
    </citation>
    <scope>NUCLEOTIDE SEQUENCE [LARGE SCALE GENOMIC DNA]</scope>
    <source>
        <strain evidence="3 4">W260</strain>
    </source>
</reference>
<dbReference type="SMART" id="SM00849">
    <property type="entry name" value="Lactamase_B"/>
    <property type="match status" value="1"/>
</dbReference>
<comment type="caution">
    <text evidence="3">The sequence shown here is derived from an EMBL/GenBank/DDBJ whole genome shotgun (WGS) entry which is preliminary data.</text>
</comment>
<name>A0A5N0TG50_9GAMM</name>
<dbReference type="EMBL" id="VYXP01000001">
    <property type="protein sequence ID" value="KAA9134022.1"/>
    <property type="molecule type" value="Genomic_DNA"/>
</dbReference>
<dbReference type="PANTHER" id="PTHR42951:SF20">
    <property type="entry name" value="BETA LACTAMASE"/>
    <property type="match status" value="1"/>
</dbReference>
<dbReference type="SUPFAM" id="SSF56281">
    <property type="entry name" value="Metallo-hydrolase/oxidoreductase"/>
    <property type="match status" value="1"/>
</dbReference>
<dbReference type="Pfam" id="PF00753">
    <property type="entry name" value="Lactamase_B"/>
    <property type="match status" value="1"/>
</dbReference>
<evidence type="ECO:0000313" key="3">
    <source>
        <dbReference type="EMBL" id="KAA9134022.1"/>
    </source>
</evidence>
<dbReference type="InterPro" id="IPR001279">
    <property type="entry name" value="Metallo-B-lactamas"/>
</dbReference>
<evidence type="ECO:0000259" key="2">
    <source>
        <dbReference type="SMART" id="SM00849"/>
    </source>
</evidence>
<proteinExistence type="predicted"/>